<accession>A0A426U172</accession>
<dbReference type="AlphaFoldDB" id="A0A426U172"/>
<dbReference type="Proteomes" id="UP000280307">
    <property type="component" value="Unassembled WGS sequence"/>
</dbReference>
<sequence>MPVMINLTSADHGGTRPACGTGSCGPDCSCGCPYTGMVEKGHVEAVAAIESRYPDEWLALVIPPGEDEYAPEQAMLVAHSRTDDEVWDAVQRITFNQVVHVYFNGSAEQYAAWMEAEVG</sequence>
<evidence type="ECO:0000313" key="1">
    <source>
        <dbReference type="EMBL" id="RRR72829.1"/>
    </source>
</evidence>
<reference evidence="1 2" key="1">
    <citation type="submission" date="2018-12" db="EMBL/GenBank/DDBJ databases">
        <title>Genome Sequence of Candidatus Viridilinea halotolerans isolated from saline sulfide-rich spring.</title>
        <authorList>
            <person name="Grouzdev D.S."/>
            <person name="Burganskaya E.I."/>
            <person name="Krutkina M.S."/>
            <person name="Sukhacheva M.V."/>
            <person name="Gorlenko V.M."/>
        </authorList>
    </citation>
    <scope>NUCLEOTIDE SEQUENCE [LARGE SCALE GENOMIC DNA]</scope>
    <source>
        <strain evidence="1">Chok-6</strain>
    </source>
</reference>
<proteinExistence type="predicted"/>
<evidence type="ECO:0000313" key="2">
    <source>
        <dbReference type="Proteomes" id="UP000280307"/>
    </source>
</evidence>
<gene>
    <name evidence="1" type="ORF">EI684_09665</name>
</gene>
<comment type="caution">
    <text evidence="1">The sequence shown here is derived from an EMBL/GenBank/DDBJ whole genome shotgun (WGS) entry which is preliminary data.</text>
</comment>
<protein>
    <submittedName>
        <fullName evidence="1">Uncharacterized protein</fullName>
    </submittedName>
</protein>
<name>A0A426U172_9CHLR</name>
<organism evidence="1 2">
    <name type="scientific">Candidatus Viridilinea halotolerans</name>
    <dbReference type="NCBI Taxonomy" id="2491704"/>
    <lineage>
        <taxon>Bacteria</taxon>
        <taxon>Bacillati</taxon>
        <taxon>Chloroflexota</taxon>
        <taxon>Chloroflexia</taxon>
        <taxon>Chloroflexales</taxon>
        <taxon>Chloroflexineae</taxon>
        <taxon>Oscillochloridaceae</taxon>
        <taxon>Candidatus Viridilinea</taxon>
    </lineage>
</organism>
<dbReference type="EMBL" id="RSAS01000372">
    <property type="protein sequence ID" value="RRR72829.1"/>
    <property type="molecule type" value="Genomic_DNA"/>
</dbReference>